<evidence type="ECO:0000256" key="1">
    <source>
        <dbReference type="SAM" id="MobiDB-lite"/>
    </source>
</evidence>
<gene>
    <name evidence="2" type="ORF">PAUS00366_LOCUS6258</name>
</gene>
<dbReference type="AlphaFoldDB" id="A0A7S4EHP1"/>
<feature type="compositionally biased region" description="Low complexity" evidence="1">
    <location>
        <begin position="27"/>
        <end position="49"/>
    </location>
</feature>
<dbReference type="Pfam" id="PF13366">
    <property type="entry name" value="PDDEXK_3"/>
    <property type="match status" value="1"/>
</dbReference>
<accession>A0A7S4EHP1</accession>
<name>A0A7S4EHP1_9STRA</name>
<sequence>MIRRSVWRTDSDSDDPSVVDLPGYGVGPVVSSSSSFRNTRSRNSNSSKSLNRIININRNSNGNRNSNTNVNVNVNGTTKIMTSTTTGRIGRSPKVVLAIPNSQRGPRQQLRQQQTQQQLRTKTKNAIPITNSKKKRAVVNDNNDINSKGLTSSLGNLCLSGKRGASNCTTRLSVRVPATTQSKRRVKSPSTATSRKTTATPATIKKTLVDTNATTYVHKNLVAWTEQVFAKVGSEKKEVCYQTELKHLLLQKGLDVGVEVPLKVQRLVATTTTTAKAEPPPISMRMQTGMENTAGVPSTRTLSQPAMVPTTISRRADLIVSFPGRMERVLIECKAKPKFTKRDFRQVMFYQHHFGISDCYLVNFCGGVKCKDDVQIHKLLKE</sequence>
<proteinExistence type="predicted"/>
<reference evidence="2" key="1">
    <citation type="submission" date="2021-01" db="EMBL/GenBank/DDBJ databases">
        <authorList>
            <person name="Corre E."/>
            <person name="Pelletier E."/>
            <person name="Niang G."/>
            <person name="Scheremetjew M."/>
            <person name="Finn R."/>
            <person name="Kale V."/>
            <person name="Holt S."/>
            <person name="Cochrane G."/>
            <person name="Meng A."/>
            <person name="Brown T."/>
            <person name="Cohen L."/>
        </authorList>
    </citation>
    <scope>NUCLEOTIDE SEQUENCE</scope>
    <source>
        <strain evidence="2">10249 10 AB</strain>
    </source>
</reference>
<evidence type="ECO:0000313" key="2">
    <source>
        <dbReference type="EMBL" id="CAE0713506.1"/>
    </source>
</evidence>
<dbReference type="InterPro" id="IPR026350">
    <property type="entry name" value="GxxExxY"/>
</dbReference>
<feature type="region of interest" description="Disordered" evidence="1">
    <location>
        <begin position="177"/>
        <end position="199"/>
    </location>
</feature>
<feature type="region of interest" description="Disordered" evidence="1">
    <location>
        <begin position="1"/>
        <end position="49"/>
    </location>
</feature>
<protein>
    <submittedName>
        <fullName evidence="2">Uncharacterized protein</fullName>
    </submittedName>
</protein>
<dbReference type="EMBL" id="HBIX01008086">
    <property type="protein sequence ID" value="CAE0713506.1"/>
    <property type="molecule type" value="Transcribed_RNA"/>
</dbReference>
<organism evidence="2">
    <name type="scientific">Pseudo-nitzschia australis</name>
    <dbReference type="NCBI Taxonomy" id="44445"/>
    <lineage>
        <taxon>Eukaryota</taxon>
        <taxon>Sar</taxon>
        <taxon>Stramenopiles</taxon>
        <taxon>Ochrophyta</taxon>
        <taxon>Bacillariophyta</taxon>
        <taxon>Bacillariophyceae</taxon>
        <taxon>Bacillariophycidae</taxon>
        <taxon>Bacillariales</taxon>
        <taxon>Bacillariaceae</taxon>
        <taxon>Pseudo-nitzschia</taxon>
    </lineage>
</organism>